<evidence type="ECO:0000313" key="1">
    <source>
        <dbReference type="EnsemblFungi" id="FOXG_17125P0"/>
    </source>
</evidence>
<reference evidence="1" key="2">
    <citation type="submission" date="2025-08" db="UniProtKB">
        <authorList>
            <consortium name="EnsemblFungi"/>
        </authorList>
    </citation>
    <scope>IDENTIFICATION</scope>
    <source>
        <strain evidence="1">4287 / CBS 123668 / FGSC 9935 / NRRL 34936</strain>
    </source>
</reference>
<dbReference type="Proteomes" id="UP000002489">
    <property type="component" value="Unassembled WGS sequence"/>
</dbReference>
<reference evidence="2" key="1">
    <citation type="journal article" date="2012" name="Mol. Plant Microbe Interact.">
        <title>A highly conserved effector in Fusarium oxysporum is required for full virulence on Arabidopsis.</title>
        <authorList>
            <person name="Thatcher L.F."/>
            <person name="Gardiner D.M."/>
            <person name="Kazan K."/>
            <person name="Manners J."/>
        </authorList>
    </citation>
    <scope>NUCLEOTIDE SEQUENCE [LARGE SCALE GENOMIC DNA]</scope>
    <source>
        <strain evidence="2">Fo5176</strain>
    </source>
</reference>
<dbReference type="AlphaFoldDB" id="A0A0D2YKF0"/>
<evidence type="ECO:0000313" key="2">
    <source>
        <dbReference type="Proteomes" id="UP000002489"/>
    </source>
</evidence>
<protein>
    <submittedName>
        <fullName evidence="1">Uncharacterized protein</fullName>
    </submittedName>
</protein>
<name>A0A0D2YKF0_FUSOF</name>
<dbReference type="EnsemblFungi" id="FOXG_17125T0">
    <property type="protein sequence ID" value="FOXG_17125P0"/>
    <property type="gene ID" value="FOXG_17125"/>
</dbReference>
<gene>
    <name evidence="1" type="primary">28957923</name>
</gene>
<proteinExistence type="predicted"/>
<dbReference type="VEuPathDB" id="FungiDB:FOXG_17125"/>
<sequence length="193" mass="22609">MVITSVESHLIPDIIILEHVLKKLPLFGTTRFLCIRIYKFDAYPKESFVIWSRPHVSREMKFPWCRLQFSSQHVFVYTKGIGDKLLYGAVRKADEVICRRIDCRNERMKLLARTAIVREITDSHELNKCLQRCFVIDDMSQSFFSFCQLLCSMHIAGLGESILNQTVTPFFNRMFMGFQLNAVYLEQMIPKGR</sequence>
<organism evidence="1 2">
    <name type="scientific">Fusarium oxysporum (strain Fo5176)</name>
    <name type="common">Fusarium vascular wilt</name>
    <dbReference type="NCBI Taxonomy" id="660025"/>
    <lineage>
        <taxon>Eukaryota</taxon>
        <taxon>Fungi</taxon>
        <taxon>Dikarya</taxon>
        <taxon>Ascomycota</taxon>
        <taxon>Pezizomycotina</taxon>
        <taxon>Sordariomycetes</taxon>
        <taxon>Hypocreomycetidae</taxon>
        <taxon>Hypocreales</taxon>
        <taxon>Nectriaceae</taxon>
        <taxon>Fusarium</taxon>
        <taxon>Fusarium oxysporum species complex</taxon>
    </lineage>
</organism>
<accession>A0A0D2YKF0</accession>